<evidence type="ECO:0000313" key="2">
    <source>
        <dbReference type="Proteomes" id="UP001589818"/>
    </source>
</evidence>
<evidence type="ECO:0000313" key="1">
    <source>
        <dbReference type="EMBL" id="MFC0392407.1"/>
    </source>
</evidence>
<gene>
    <name evidence="1" type="ORF">ACFFJ8_13620</name>
</gene>
<reference evidence="1 2" key="1">
    <citation type="submission" date="2024-09" db="EMBL/GenBank/DDBJ databases">
        <authorList>
            <person name="Sun Q."/>
            <person name="Mori K."/>
        </authorList>
    </citation>
    <scope>NUCLEOTIDE SEQUENCE [LARGE SCALE GENOMIC DNA]</scope>
    <source>
        <strain evidence="1 2">CCM 4839</strain>
    </source>
</reference>
<name>A0ABV6JA27_9BACL</name>
<organism evidence="1 2">
    <name type="scientific">Paenibacillus mendelii</name>
    <dbReference type="NCBI Taxonomy" id="206163"/>
    <lineage>
        <taxon>Bacteria</taxon>
        <taxon>Bacillati</taxon>
        <taxon>Bacillota</taxon>
        <taxon>Bacilli</taxon>
        <taxon>Bacillales</taxon>
        <taxon>Paenibacillaceae</taxon>
        <taxon>Paenibacillus</taxon>
    </lineage>
</organism>
<comment type="caution">
    <text evidence="1">The sequence shown here is derived from an EMBL/GenBank/DDBJ whole genome shotgun (WGS) entry which is preliminary data.</text>
</comment>
<protein>
    <submittedName>
        <fullName evidence="1">Uncharacterized protein</fullName>
    </submittedName>
</protein>
<accession>A0ABV6JA27</accession>
<keyword evidence="2" id="KW-1185">Reference proteome</keyword>
<proteinExistence type="predicted"/>
<dbReference type="RefSeq" id="WP_204819499.1">
    <property type="nucleotide sequence ID" value="NZ_JANHOF010000003.1"/>
</dbReference>
<dbReference type="Proteomes" id="UP001589818">
    <property type="component" value="Unassembled WGS sequence"/>
</dbReference>
<dbReference type="EMBL" id="JBHLVF010000017">
    <property type="protein sequence ID" value="MFC0392407.1"/>
    <property type="molecule type" value="Genomic_DNA"/>
</dbReference>
<sequence length="58" mass="6287">MEYKTAALPSDAVARLQQLESDLSSATGDNIVLIAYAQQEGGKRNPAIYDSTLNTDRD</sequence>